<organism evidence="3 4">
    <name type="scientific">Ensete ventricosum</name>
    <name type="common">Abyssinian banana</name>
    <name type="synonym">Musa ensete</name>
    <dbReference type="NCBI Taxonomy" id="4639"/>
    <lineage>
        <taxon>Eukaryota</taxon>
        <taxon>Viridiplantae</taxon>
        <taxon>Streptophyta</taxon>
        <taxon>Embryophyta</taxon>
        <taxon>Tracheophyta</taxon>
        <taxon>Spermatophyta</taxon>
        <taxon>Magnoliopsida</taxon>
        <taxon>Liliopsida</taxon>
        <taxon>Zingiberales</taxon>
        <taxon>Musaceae</taxon>
        <taxon>Ensete</taxon>
    </lineage>
</organism>
<dbReference type="Proteomes" id="UP000287651">
    <property type="component" value="Unassembled WGS sequence"/>
</dbReference>
<dbReference type="GO" id="GO:0003677">
    <property type="term" value="F:DNA binding"/>
    <property type="evidence" value="ECO:0007669"/>
    <property type="project" value="TreeGrafter"/>
</dbReference>
<dbReference type="EMBL" id="AMZH03007293">
    <property type="protein sequence ID" value="RRT61686.1"/>
    <property type="molecule type" value="Genomic_DNA"/>
</dbReference>
<feature type="compositionally biased region" description="Basic residues" evidence="1">
    <location>
        <begin position="183"/>
        <end position="195"/>
    </location>
</feature>
<evidence type="ECO:0000256" key="1">
    <source>
        <dbReference type="SAM" id="MobiDB-lite"/>
    </source>
</evidence>
<evidence type="ECO:0000313" key="3">
    <source>
        <dbReference type="EMBL" id="RRT61686.1"/>
    </source>
</evidence>
<proteinExistence type="predicted"/>
<protein>
    <recommendedName>
        <fullName evidence="2">Ribosomal RNA-processing protein 14 N-terminal domain-containing protein</fullName>
    </recommendedName>
</protein>
<dbReference type="GO" id="GO:0005730">
    <property type="term" value="C:nucleolus"/>
    <property type="evidence" value="ECO:0007669"/>
    <property type="project" value="TreeGrafter"/>
</dbReference>
<feature type="compositionally biased region" description="Basic and acidic residues" evidence="1">
    <location>
        <begin position="257"/>
        <end position="283"/>
    </location>
</feature>
<accession>A0A426ZCN7</accession>
<gene>
    <name evidence="3" type="ORF">B296_00023783</name>
</gene>
<evidence type="ECO:0000313" key="4">
    <source>
        <dbReference type="Proteomes" id="UP000287651"/>
    </source>
</evidence>
<evidence type="ECO:0000259" key="2">
    <source>
        <dbReference type="Pfam" id="PF15459"/>
    </source>
</evidence>
<feature type="region of interest" description="Disordered" evidence="1">
    <location>
        <begin position="1"/>
        <end position="42"/>
    </location>
</feature>
<dbReference type="GO" id="GO:0003723">
    <property type="term" value="F:RNA binding"/>
    <property type="evidence" value="ECO:0007669"/>
    <property type="project" value="TreeGrafter"/>
</dbReference>
<dbReference type="GO" id="GO:0042273">
    <property type="term" value="P:ribosomal large subunit biogenesis"/>
    <property type="evidence" value="ECO:0007669"/>
    <property type="project" value="TreeGrafter"/>
</dbReference>
<dbReference type="GO" id="GO:0042274">
    <property type="term" value="P:ribosomal small subunit biogenesis"/>
    <property type="evidence" value="ECO:0007669"/>
    <property type="project" value="TreeGrafter"/>
</dbReference>
<feature type="domain" description="Ribosomal RNA-processing protein 14 N-terminal" evidence="2">
    <location>
        <begin position="50"/>
        <end position="108"/>
    </location>
</feature>
<feature type="region of interest" description="Disordered" evidence="1">
    <location>
        <begin position="129"/>
        <end position="283"/>
    </location>
</feature>
<dbReference type="AlphaFoldDB" id="A0A426ZCN7"/>
<dbReference type="PANTHER" id="PTHR14369:SF0">
    <property type="entry name" value="SURFEIT LOCUS PROTEIN 6"/>
    <property type="match status" value="1"/>
</dbReference>
<dbReference type="PANTHER" id="PTHR14369">
    <property type="entry name" value="SURFEIT LOCUS PROTEIN 6"/>
    <property type="match status" value="1"/>
</dbReference>
<feature type="compositionally biased region" description="Basic and acidic residues" evidence="1">
    <location>
        <begin position="159"/>
        <end position="172"/>
    </location>
</feature>
<comment type="caution">
    <text evidence="3">The sequence shown here is derived from an EMBL/GenBank/DDBJ whole genome shotgun (WGS) entry which is preliminary data.</text>
</comment>
<feature type="compositionally biased region" description="Acidic residues" evidence="1">
    <location>
        <begin position="132"/>
        <end position="152"/>
    </location>
</feature>
<sequence>MNPGLPSSPPQRPPHLLMSSSELDDEAKCGRRKPSPAAATDSGVDLKDLIHGHSVFFDRFVQLILARNYLPTDEDKPWFQGLSKDAKATAKAESRVNLREFRCARLVPAKSSTTTLDLLKKSIDAEKIATDTSEEADNGDEDEDDGENETEVDNPRPVICDDRSVTYEELRSGRNTRPLFDKHNKKKKKHNKKKNVVRDASASQGKRKINEKETGEEETKEKMAKTRDDVIALDISFGQVKVGRHDENRRKRRKLSKQQELERAKKLEESKKDPERGLKVSEK</sequence>
<dbReference type="InterPro" id="IPR007019">
    <property type="entry name" value="SURF6"/>
</dbReference>
<feature type="compositionally biased region" description="Pro residues" evidence="1">
    <location>
        <begin position="1"/>
        <end position="13"/>
    </location>
</feature>
<feature type="compositionally biased region" description="Basic and acidic residues" evidence="1">
    <location>
        <begin position="208"/>
        <end position="230"/>
    </location>
</feature>
<dbReference type="Pfam" id="PF15459">
    <property type="entry name" value="RRP14"/>
    <property type="match status" value="1"/>
</dbReference>
<dbReference type="InterPro" id="IPR029188">
    <property type="entry name" value="Rrp14_N"/>
</dbReference>
<name>A0A426ZCN7_ENSVE</name>
<reference evidence="3 4" key="1">
    <citation type="journal article" date="2014" name="Agronomy (Basel)">
        <title>A Draft Genome Sequence for Ensete ventricosum, the Drought-Tolerant Tree Against Hunger.</title>
        <authorList>
            <person name="Harrison J."/>
            <person name="Moore K.A."/>
            <person name="Paszkiewicz K."/>
            <person name="Jones T."/>
            <person name="Grant M."/>
            <person name="Ambacheew D."/>
            <person name="Muzemil S."/>
            <person name="Studholme D.J."/>
        </authorList>
    </citation>
    <scope>NUCLEOTIDE SEQUENCE [LARGE SCALE GENOMIC DNA]</scope>
</reference>